<dbReference type="EMBL" id="SKFH01000012">
    <property type="protein sequence ID" value="TCZ71791.1"/>
    <property type="molecule type" value="Genomic_DNA"/>
</dbReference>
<comment type="caution">
    <text evidence="1">The sequence shown here is derived from an EMBL/GenBank/DDBJ whole genome shotgun (WGS) entry which is preliminary data.</text>
</comment>
<organism evidence="1 2">
    <name type="scientific">Flaviaesturariibacter aridisoli</name>
    <dbReference type="NCBI Taxonomy" id="2545761"/>
    <lineage>
        <taxon>Bacteria</taxon>
        <taxon>Pseudomonadati</taxon>
        <taxon>Bacteroidota</taxon>
        <taxon>Chitinophagia</taxon>
        <taxon>Chitinophagales</taxon>
        <taxon>Chitinophagaceae</taxon>
        <taxon>Flaviaestuariibacter</taxon>
    </lineage>
</organism>
<dbReference type="RefSeq" id="WP_131851944.1">
    <property type="nucleotide sequence ID" value="NZ_SKFH01000012.1"/>
</dbReference>
<reference evidence="1 2" key="1">
    <citation type="submission" date="2019-03" db="EMBL/GenBank/DDBJ databases">
        <authorList>
            <person name="Kim M.K.M."/>
        </authorList>
    </citation>
    <scope>NUCLEOTIDE SEQUENCE [LARGE SCALE GENOMIC DNA]</scope>
    <source>
        <strain evidence="1 2">17J68-15</strain>
    </source>
</reference>
<evidence type="ECO:0000313" key="2">
    <source>
        <dbReference type="Proteomes" id="UP000295164"/>
    </source>
</evidence>
<evidence type="ECO:0000313" key="1">
    <source>
        <dbReference type="EMBL" id="TCZ71791.1"/>
    </source>
</evidence>
<proteinExistence type="predicted"/>
<gene>
    <name evidence="1" type="ORF">E0486_09585</name>
</gene>
<keyword evidence="2" id="KW-1185">Reference proteome</keyword>
<protein>
    <submittedName>
        <fullName evidence="1">Uncharacterized protein</fullName>
    </submittedName>
</protein>
<dbReference type="AlphaFoldDB" id="A0A4R4DZH4"/>
<accession>A0A4R4DZH4</accession>
<dbReference type="OrthoDB" id="676310at2"/>
<name>A0A4R4DZH4_9BACT</name>
<dbReference type="Proteomes" id="UP000295164">
    <property type="component" value="Unassembled WGS sequence"/>
</dbReference>
<sequence length="67" mass="7430">MKRATTITLSLLAVAATTVLLSRGLRRRRIARMQTAIAEEGYETAPDILYPGRRKPNDGFYGPVLPN</sequence>